<dbReference type="EMBL" id="CP035631">
    <property type="protein sequence ID" value="WFF40389.1"/>
    <property type="molecule type" value="Genomic_DNA"/>
</dbReference>
<evidence type="ECO:0008006" key="3">
    <source>
        <dbReference type="Google" id="ProtNLM"/>
    </source>
</evidence>
<protein>
    <recommendedName>
        <fullName evidence="3">Phage tail protein</fullName>
    </recommendedName>
</protein>
<organism evidence="1 2">
    <name type="scientific">Salinicola endophyticus</name>
    <dbReference type="NCBI Taxonomy" id="1949083"/>
    <lineage>
        <taxon>Bacteria</taxon>
        <taxon>Pseudomonadati</taxon>
        <taxon>Pseudomonadota</taxon>
        <taxon>Gammaproteobacteria</taxon>
        <taxon>Oceanospirillales</taxon>
        <taxon>Halomonadaceae</taxon>
        <taxon>Salinicola</taxon>
    </lineage>
</organism>
<accession>A0ABY8FKI0</accession>
<sequence length="198" mass="21591">MSAFPFSDSVVELLSRPAVMLAFAAELDFESGMVRAHTGTGPLVINGETFDGVGQFGAISAPQEALDSGSPKSVTLTLSGLDADLIAGTQAERCRGRFGRLLLVAIDDDGSYAADILFSGKMDAPQFSYDGNDGENQISVTITDRMADWQREGTERWTDENHRQRHPGDRFFFAVAQLADWPIYWGAKKDAPSFSYPK</sequence>
<dbReference type="Proteomes" id="UP001321526">
    <property type="component" value="Chromosome"/>
</dbReference>
<name>A0ABY8FKI0_9GAMM</name>
<gene>
    <name evidence="1" type="ORF">EVC62_02115</name>
</gene>
<evidence type="ECO:0000313" key="2">
    <source>
        <dbReference type="Proteomes" id="UP001321526"/>
    </source>
</evidence>
<dbReference type="RefSeq" id="WP_282235631.1">
    <property type="nucleotide sequence ID" value="NZ_CP035631.1"/>
</dbReference>
<reference evidence="1 2" key="1">
    <citation type="submission" date="2019-01" db="EMBL/GenBank/DDBJ databases">
        <title>Genome sequence of Salinicola endophyticus REST5.</title>
        <authorList>
            <person name="Nascimento F.X."/>
        </authorList>
    </citation>
    <scope>NUCLEOTIDE SEQUENCE [LARGE SCALE GENOMIC DNA]</scope>
    <source>
        <strain evidence="1 2">REST5</strain>
    </source>
</reference>
<evidence type="ECO:0000313" key="1">
    <source>
        <dbReference type="EMBL" id="WFF40389.1"/>
    </source>
</evidence>
<keyword evidence="2" id="KW-1185">Reference proteome</keyword>
<proteinExistence type="predicted"/>